<dbReference type="RefSeq" id="YP_009190587.1">
    <property type="nucleotide sequence ID" value="NC_028686.1"/>
</dbReference>
<accession>A0A0K1Y4F9</accession>
<organism evidence="1 2">
    <name type="scientific">Klebsiella phage JD18</name>
    <dbReference type="NCBI Taxonomy" id="1698360"/>
    <lineage>
        <taxon>Viruses</taxon>
        <taxon>Duplodnaviria</taxon>
        <taxon>Heunggongvirae</taxon>
        <taxon>Uroviricota</taxon>
        <taxon>Caudoviricetes</taxon>
        <taxon>Pantevenvirales</taxon>
        <taxon>Straboviridae</taxon>
        <taxon>Tevenvirinae</taxon>
        <taxon>Jiaodavirus</taxon>
        <taxon>Jiaodavirus jd18</taxon>
    </lineage>
</organism>
<proteinExistence type="predicted"/>
<evidence type="ECO:0000313" key="2">
    <source>
        <dbReference type="Proteomes" id="UP000204179"/>
    </source>
</evidence>
<dbReference type="KEGG" id="vg:26518421"/>
<sequence>MICYTKPWYQSPLKKSHFDCWYRGVRAAALLLKAAPALIKANDKWFEDNNMTEGAMCGKRKNL</sequence>
<evidence type="ECO:0000313" key="1">
    <source>
        <dbReference type="EMBL" id="AKY01877.1"/>
    </source>
</evidence>
<dbReference type="Proteomes" id="UP000204179">
    <property type="component" value="Segment"/>
</dbReference>
<gene>
    <name evidence="1" type="ORF">JD18_006</name>
</gene>
<dbReference type="GeneID" id="26518421"/>
<keyword evidence="2" id="KW-1185">Reference proteome</keyword>
<reference evidence="1 2" key="1">
    <citation type="submission" date="2015-07" db="EMBL/GenBank/DDBJ databases">
        <title>Isolation and characterization of JD18-a novel lytic bacteriophage for Klebsiella pneumoniae.</title>
        <authorList>
            <person name="Fan J."/>
            <person name="Zhang X."/>
            <person name="Guo X."/>
            <person name="He P."/>
            <person name="Zhang Y."/>
        </authorList>
    </citation>
    <scope>NUCLEOTIDE SEQUENCE [LARGE SCALE GENOMIC DNA]</scope>
</reference>
<dbReference type="EMBL" id="KT239446">
    <property type="protein sequence ID" value="AKY01877.1"/>
    <property type="molecule type" value="Genomic_DNA"/>
</dbReference>
<name>A0A0K1Y4F9_9CAUD</name>
<protein>
    <submittedName>
        <fullName evidence="1">Uncharacterized protein</fullName>
    </submittedName>
</protein>